<dbReference type="OrthoDB" id="25106at2"/>
<protein>
    <recommendedName>
        <fullName evidence="2">Cytochrome bc1 complex Rieske iron-sulfur subunit</fullName>
    </recommendedName>
    <alternativeName>
        <fullName evidence="8">Cytochrome bc1 reductase complex subunit QcrA</fullName>
    </alternativeName>
</protein>
<keyword evidence="7" id="KW-1015">Disulfide bond</keyword>
<dbReference type="Pfam" id="PF00355">
    <property type="entry name" value="Rieske"/>
    <property type="match status" value="1"/>
</dbReference>
<dbReference type="InterPro" id="IPR036922">
    <property type="entry name" value="Rieske_2Fe-2S_sf"/>
</dbReference>
<dbReference type="PROSITE" id="PS51318">
    <property type="entry name" value="TAT"/>
    <property type="match status" value="1"/>
</dbReference>
<dbReference type="InterPro" id="IPR014349">
    <property type="entry name" value="Rieske_Fe-S_prot"/>
</dbReference>
<comment type="function">
    <text evidence="1">Iron-sulfur subunit of the cytochrome bc1 complex, an essential component of the respiratory electron transport chain required for ATP synthesis. The bc1 complex catalyzes the oxidation of menaquinol and the reduction of cytochrome c in the respiratory chain. The bc1 complex operates through a Q-cycle mechanism that couples electron transfer to generation of the proton gradient that drives ATP synthesis.</text>
</comment>
<dbReference type="Gene3D" id="2.102.10.10">
    <property type="entry name" value="Rieske [2Fe-2S] iron-sulphur domain"/>
    <property type="match status" value="1"/>
</dbReference>
<evidence type="ECO:0000256" key="4">
    <source>
        <dbReference type="ARBA" id="ARBA00022723"/>
    </source>
</evidence>
<dbReference type="PANTHER" id="PTHR10134">
    <property type="entry name" value="CYTOCHROME B-C1 COMPLEX SUBUNIT RIESKE, MITOCHONDRIAL"/>
    <property type="match status" value="1"/>
</dbReference>
<evidence type="ECO:0000256" key="10">
    <source>
        <dbReference type="SAM" id="MobiDB-lite"/>
    </source>
</evidence>
<evidence type="ECO:0000259" key="11">
    <source>
        <dbReference type="PROSITE" id="PS51296"/>
    </source>
</evidence>
<gene>
    <name evidence="12" type="ordered locus">Tcur_2193</name>
</gene>
<reference evidence="12 13" key="1">
    <citation type="journal article" date="2011" name="Stand. Genomic Sci.">
        <title>Complete genome sequence of Thermomonospora curvata type strain (B9).</title>
        <authorList>
            <person name="Chertkov O."/>
            <person name="Sikorski J."/>
            <person name="Nolan M."/>
            <person name="Lapidus A."/>
            <person name="Lucas S."/>
            <person name="Del Rio T.G."/>
            <person name="Tice H."/>
            <person name="Cheng J.F."/>
            <person name="Goodwin L."/>
            <person name="Pitluck S."/>
            <person name="Liolios K."/>
            <person name="Ivanova N."/>
            <person name="Mavromatis K."/>
            <person name="Mikhailova N."/>
            <person name="Ovchinnikova G."/>
            <person name="Pati A."/>
            <person name="Chen A."/>
            <person name="Palaniappan K."/>
            <person name="Djao O.D."/>
            <person name="Land M."/>
            <person name="Hauser L."/>
            <person name="Chang Y.J."/>
            <person name="Jeffries C.D."/>
            <person name="Brettin T."/>
            <person name="Han C."/>
            <person name="Detter J.C."/>
            <person name="Rohde M."/>
            <person name="Goker M."/>
            <person name="Woyke T."/>
            <person name="Bristow J."/>
            <person name="Eisen J.A."/>
            <person name="Markowitz V."/>
            <person name="Hugenholtz P."/>
            <person name="Klenk H.P."/>
            <person name="Kyrpides N.C."/>
        </authorList>
    </citation>
    <scope>NUCLEOTIDE SEQUENCE [LARGE SCALE GENOMIC DNA]</scope>
    <source>
        <strain evidence="13">ATCC 19995 / DSM 43183 / JCM 3096 / KCTC 9072 / NBRC 15933 / NCIMB 10081 / Henssen B9</strain>
    </source>
</reference>
<dbReference type="InterPro" id="IPR006311">
    <property type="entry name" value="TAT_signal"/>
</dbReference>
<dbReference type="RefSeq" id="WP_012852543.1">
    <property type="nucleotide sequence ID" value="NC_013510.1"/>
</dbReference>
<evidence type="ECO:0000256" key="8">
    <source>
        <dbReference type="ARBA" id="ARBA00029586"/>
    </source>
</evidence>
<dbReference type="STRING" id="471852.Tcur_2193"/>
<feature type="region of interest" description="Disordered" evidence="10">
    <location>
        <begin position="1"/>
        <end position="28"/>
    </location>
</feature>
<dbReference type="InterPro" id="IPR005805">
    <property type="entry name" value="Rieske_Fe-S_prot_C"/>
</dbReference>
<evidence type="ECO:0000256" key="3">
    <source>
        <dbReference type="ARBA" id="ARBA00022714"/>
    </source>
</evidence>
<dbReference type="eggNOG" id="COG2146">
    <property type="taxonomic scope" value="Bacteria"/>
</dbReference>
<dbReference type="SUPFAM" id="SSF50022">
    <property type="entry name" value="ISP domain"/>
    <property type="match status" value="1"/>
</dbReference>
<evidence type="ECO:0000256" key="1">
    <source>
        <dbReference type="ARBA" id="ARBA00002494"/>
    </source>
</evidence>
<keyword evidence="5" id="KW-0408">Iron</keyword>
<dbReference type="PROSITE" id="PS51296">
    <property type="entry name" value="RIESKE"/>
    <property type="match status" value="1"/>
</dbReference>
<dbReference type="GO" id="GO:0051537">
    <property type="term" value="F:2 iron, 2 sulfur cluster binding"/>
    <property type="evidence" value="ECO:0007669"/>
    <property type="project" value="UniProtKB-KW"/>
</dbReference>
<dbReference type="FunFam" id="2.102.10.10:FF:000016">
    <property type="entry name" value="Nitrite reductase/ring-hydroxylating ferredoxin subunit"/>
    <property type="match status" value="1"/>
</dbReference>
<keyword evidence="13" id="KW-1185">Reference proteome</keyword>
<proteinExistence type="predicted"/>
<evidence type="ECO:0000256" key="5">
    <source>
        <dbReference type="ARBA" id="ARBA00023004"/>
    </source>
</evidence>
<dbReference type="GO" id="GO:0016705">
    <property type="term" value="F:oxidoreductase activity, acting on paired donors, with incorporation or reduction of molecular oxygen"/>
    <property type="evidence" value="ECO:0007669"/>
    <property type="project" value="UniProtKB-ARBA"/>
</dbReference>
<accession>D1A1S1</accession>
<evidence type="ECO:0000256" key="2">
    <source>
        <dbReference type="ARBA" id="ARBA00015816"/>
    </source>
</evidence>
<dbReference type="GO" id="GO:0046872">
    <property type="term" value="F:metal ion binding"/>
    <property type="evidence" value="ECO:0007669"/>
    <property type="project" value="UniProtKB-KW"/>
</dbReference>
<keyword evidence="4" id="KW-0479">Metal-binding</keyword>
<evidence type="ECO:0000313" key="12">
    <source>
        <dbReference type="EMBL" id="ACY97759.1"/>
    </source>
</evidence>
<dbReference type="InterPro" id="IPR017941">
    <property type="entry name" value="Rieske_2Fe-2S"/>
</dbReference>
<dbReference type="GO" id="GO:0016020">
    <property type="term" value="C:membrane"/>
    <property type="evidence" value="ECO:0007669"/>
    <property type="project" value="InterPro"/>
</dbReference>
<evidence type="ECO:0000256" key="6">
    <source>
        <dbReference type="ARBA" id="ARBA00023014"/>
    </source>
</evidence>
<evidence type="ECO:0000256" key="7">
    <source>
        <dbReference type="ARBA" id="ARBA00023157"/>
    </source>
</evidence>
<dbReference type="HOGENOM" id="CLU_055690_1_4_11"/>
<dbReference type="AlphaFoldDB" id="D1A1S1"/>
<sequence>MAQETAPGTGVSAPAPQADPPRTGSTRRGILVGAGLLGVAGAVAACGGGDETSGASGSGGGAQAAAGGVLAQTGDIPVGGGKIFKDREVVVTQPAQGEFKAFSTKCTHRGCPVTSVQNGVIRCECHGSTFSIADGSVQSGPADKPLPAKQIIVEGGGIKLA</sequence>
<name>D1A1S1_THECD</name>
<dbReference type="GO" id="GO:0004497">
    <property type="term" value="F:monooxygenase activity"/>
    <property type="evidence" value="ECO:0007669"/>
    <property type="project" value="UniProtKB-ARBA"/>
</dbReference>
<feature type="domain" description="Rieske" evidence="11">
    <location>
        <begin position="68"/>
        <end position="160"/>
    </location>
</feature>
<dbReference type="PRINTS" id="PR00162">
    <property type="entry name" value="RIESKE"/>
</dbReference>
<evidence type="ECO:0000256" key="9">
    <source>
        <dbReference type="ARBA" id="ARBA00034078"/>
    </source>
</evidence>
<comment type="cofactor">
    <cofactor evidence="9">
        <name>[2Fe-2S] cluster</name>
        <dbReference type="ChEBI" id="CHEBI:190135"/>
    </cofactor>
</comment>
<evidence type="ECO:0000313" key="13">
    <source>
        <dbReference type="Proteomes" id="UP000001918"/>
    </source>
</evidence>
<dbReference type="CDD" id="cd03467">
    <property type="entry name" value="Rieske"/>
    <property type="match status" value="1"/>
</dbReference>
<organism evidence="12 13">
    <name type="scientific">Thermomonospora curvata (strain ATCC 19995 / DSM 43183 / JCM 3096 / KCTC 9072 / NBRC 15933 / NCIMB 10081 / Henssen B9)</name>
    <dbReference type="NCBI Taxonomy" id="471852"/>
    <lineage>
        <taxon>Bacteria</taxon>
        <taxon>Bacillati</taxon>
        <taxon>Actinomycetota</taxon>
        <taxon>Actinomycetes</taxon>
        <taxon>Streptosporangiales</taxon>
        <taxon>Thermomonosporaceae</taxon>
        <taxon>Thermomonospora</taxon>
    </lineage>
</organism>
<dbReference type="KEGG" id="tcu:Tcur_2193"/>
<dbReference type="EMBL" id="CP001738">
    <property type="protein sequence ID" value="ACY97759.1"/>
    <property type="molecule type" value="Genomic_DNA"/>
</dbReference>
<keyword evidence="3" id="KW-0001">2Fe-2S</keyword>
<dbReference type="Proteomes" id="UP000001918">
    <property type="component" value="Chromosome"/>
</dbReference>
<keyword evidence="6" id="KW-0411">Iron-sulfur</keyword>